<keyword evidence="1" id="KW-0812">Transmembrane</keyword>
<keyword evidence="1" id="KW-1133">Transmembrane helix</keyword>
<reference evidence="2" key="1">
    <citation type="journal article" date="2018" name="PLoS Negl. Trop. Dis.">
        <title>An insight into the salivary gland and fat body transcriptome of Panstrongylus lignarius (Hemiptera: Heteroptera), the main vector of Chagas disease in Peru.</title>
        <authorList>
            <person name="Nevoa J.C."/>
            <person name="Mendes M.T."/>
            <person name="da Silva M.V."/>
            <person name="Soares S.C."/>
            <person name="Oliveira C.J.F."/>
            <person name="Ribeiro J.M.C."/>
        </authorList>
    </citation>
    <scope>NUCLEOTIDE SEQUENCE</scope>
</reference>
<evidence type="ECO:0000313" key="2">
    <source>
        <dbReference type="EMBL" id="JAW16237.1"/>
    </source>
</evidence>
<name>A0A224XUL0_9HEMI</name>
<protein>
    <submittedName>
        <fullName evidence="2">Putative secreted protein</fullName>
    </submittedName>
</protein>
<sequence length="69" mass="7719">MSCLEFLMFSLTAAITSSISLLYITCASPPVKKYANRNKIRNSFHKFIFSLIILASLLEKKNNLSSTST</sequence>
<feature type="transmembrane region" description="Helical" evidence="1">
    <location>
        <begin position="6"/>
        <end position="28"/>
    </location>
</feature>
<evidence type="ECO:0000256" key="1">
    <source>
        <dbReference type="SAM" id="Phobius"/>
    </source>
</evidence>
<dbReference type="AlphaFoldDB" id="A0A224XUL0"/>
<proteinExistence type="predicted"/>
<keyword evidence="1" id="KW-0472">Membrane</keyword>
<dbReference type="EMBL" id="GFTR01000189">
    <property type="protein sequence ID" value="JAW16237.1"/>
    <property type="molecule type" value="Transcribed_RNA"/>
</dbReference>
<accession>A0A224XUL0</accession>
<organism evidence="2">
    <name type="scientific">Panstrongylus lignarius</name>
    <dbReference type="NCBI Taxonomy" id="156445"/>
    <lineage>
        <taxon>Eukaryota</taxon>
        <taxon>Metazoa</taxon>
        <taxon>Ecdysozoa</taxon>
        <taxon>Arthropoda</taxon>
        <taxon>Hexapoda</taxon>
        <taxon>Insecta</taxon>
        <taxon>Pterygota</taxon>
        <taxon>Neoptera</taxon>
        <taxon>Paraneoptera</taxon>
        <taxon>Hemiptera</taxon>
        <taxon>Heteroptera</taxon>
        <taxon>Panheteroptera</taxon>
        <taxon>Cimicomorpha</taxon>
        <taxon>Reduviidae</taxon>
        <taxon>Triatominae</taxon>
        <taxon>Panstrongylus</taxon>
    </lineage>
</organism>